<dbReference type="GO" id="GO:0071222">
    <property type="term" value="P:cellular response to lipopolysaccharide"/>
    <property type="evidence" value="ECO:0007669"/>
    <property type="project" value="TreeGrafter"/>
</dbReference>
<keyword evidence="7" id="KW-1015">Disulfide bond</keyword>
<sequence length="307" mass="34418">SDTLHLQASVRGEAELPCTLPNQQNVSSEDYVMYIQKMNSVVFELYKGKEKSEHQDKLFTNRTWLDAAGGSVWLKDIRTADEGVYDCFILRSGPVLSSQIELSVVADFSVPVISLSPTGPVNYGDVVNLTCTSNNGYPNASLHWIVNIENLIVQDDYFSVTSDWIQDPETKLFNLTSVLNINVTTDVMILCSLYNSTLNSSLISLELIQPEISGRIEYSTTDNHYVAVCKASNGKPNASISWSSDENVTEKVTYNWNRTFTVESRRIIPYSTSMGNVTCIVSHPYWNESQTYTIPYIRGTGMFTTVY</sequence>
<dbReference type="InterPro" id="IPR036179">
    <property type="entry name" value="Ig-like_dom_sf"/>
</dbReference>
<keyword evidence="2" id="KW-1003">Cell membrane</keyword>
<evidence type="ECO:0000259" key="11">
    <source>
        <dbReference type="PROSITE" id="PS50835"/>
    </source>
</evidence>
<keyword evidence="13" id="KW-1185">Reference proteome</keyword>
<keyword evidence="6" id="KW-0472">Membrane</keyword>
<keyword evidence="8" id="KW-0675">Receptor</keyword>
<dbReference type="GO" id="GO:0042102">
    <property type="term" value="P:positive regulation of T cell proliferation"/>
    <property type="evidence" value="ECO:0007669"/>
    <property type="project" value="TreeGrafter"/>
</dbReference>
<keyword evidence="3" id="KW-0812">Transmembrane</keyword>
<protein>
    <submittedName>
        <fullName evidence="12">T-lymphocyte activation antigen CD86</fullName>
    </submittedName>
</protein>
<dbReference type="GO" id="GO:0007166">
    <property type="term" value="P:cell surface receptor signaling pathway"/>
    <property type="evidence" value="ECO:0007669"/>
    <property type="project" value="TreeGrafter"/>
</dbReference>
<evidence type="ECO:0000256" key="2">
    <source>
        <dbReference type="ARBA" id="ARBA00022475"/>
    </source>
</evidence>
<name>A0A662YVG9_ACIRT</name>
<proteinExistence type="predicted"/>
<dbReference type="EMBL" id="SCEB01000140">
    <property type="protein sequence ID" value="RXN00711.1"/>
    <property type="molecule type" value="Genomic_DNA"/>
</dbReference>
<dbReference type="GO" id="GO:0009897">
    <property type="term" value="C:external side of plasma membrane"/>
    <property type="evidence" value="ECO:0007669"/>
    <property type="project" value="TreeGrafter"/>
</dbReference>
<accession>A0A662YVG9</accession>
<dbReference type="InterPro" id="IPR007110">
    <property type="entry name" value="Ig-like_dom"/>
</dbReference>
<keyword evidence="5" id="KW-1133">Transmembrane helix</keyword>
<feature type="non-terminal residue" evidence="12">
    <location>
        <position position="1"/>
    </location>
</feature>
<dbReference type="PANTHER" id="PTHR25466:SF2">
    <property type="entry name" value="T-LYMPHOCYTE ACTIVATION ANTIGEN CD86"/>
    <property type="match status" value="1"/>
</dbReference>
<dbReference type="GO" id="GO:0006955">
    <property type="term" value="P:immune response"/>
    <property type="evidence" value="ECO:0007669"/>
    <property type="project" value="TreeGrafter"/>
</dbReference>
<evidence type="ECO:0000256" key="8">
    <source>
        <dbReference type="ARBA" id="ARBA00023170"/>
    </source>
</evidence>
<evidence type="ECO:0000256" key="6">
    <source>
        <dbReference type="ARBA" id="ARBA00023136"/>
    </source>
</evidence>
<comment type="caution">
    <text evidence="12">The sequence shown here is derived from an EMBL/GenBank/DDBJ whole genome shotgun (WGS) entry which is preliminary data.</text>
</comment>
<dbReference type="SUPFAM" id="SSF48726">
    <property type="entry name" value="Immunoglobulin"/>
    <property type="match status" value="3"/>
</dbReference>
<dbReference type="InterPro" id="IPR051713">
    <property type="entry name" value="T-cell_Activation_Regulation"/>
</dbReference>
<dbReference type="InterPro" id="IPR013106">
    <property type="entry name" value="Ig_V-set"/>
</dbReference>
<dbReference type="Gene3D" id="2.60.40.10">
    <property type="entry name" value="Immunoglobulins"/>
    <property type="match status" value="3"/>
</dbReference>
<evidence type="ECO:0000256" key="1">
    <source>
        <dbReference type="ARBA" id="ARBA00004251"/>
    </source>
</evidence>
<evidence type="ECO:0000256" key="9">
    <source>
        <dbReference type="ARBA" id="ARBA00023180"/>
    </source>
</evidence>
<evidence type="ECO:0000313" key="13">
    <source>
        <dbReference type="Proteomes" id="UP000289886"/>
    </source>
</evidence>
<organism evidence="12 13">
    <name type="scientific">Acipenser ruthenus</name>
    <name type="common">Sterlet sturgeon</name>
    <dbReference type="NCBI Taxonomy" id="7906"/>
    <lineage>
        <taxon>Eukaryota</taxon>
        <taxon>Metazoa</taxon>
        <taxon>Chordata</taxon>
        <taxon>Craniata</taxon>
        <taxon>Vertebrata</taxon>
        <taxon>Euteleostomi</taxon>
        <taxon>Actinopterygii</taxon>
        <taxon>Chondrostei</taxon>
        <taxon>Acipenseriformes</taxon>
        <taxon>Acipenseridae</taxon>
        <taxon>Acipenser</taxon>
    </lineage>
</organism>
<evidence type="ECO:0000313" key="12">
    <source>
        <dbReference type="EMBL" id="RXN00711.1"/>
    </source>
</evidence>
<feature type="domain" description="Ig-like" evidence="11">
    <location>
        <begin position="210"/>
        <end position="295"/>
    </location>
</feature>
<evidence type="ECO:0000256" key="4">
    <source>
        <dbReference type="ARBA" id="ARBA00022729"/>
    </source>
</evidence>
<dbReference type="Pfam" id="PF07686">
    <property type="entry name" value="V-set"/>
    <property type="match status" value="1"/>
</dbReference>
<dbReference type="InterPro" id="IPR013162">
    <property type="entry name" value="CD80_C2-set"/>
</dbReference>
<dbReference type="PROSITE" id="PS50835">
    <property type="entry name" value="IG_LIKE"/>
    <property type="match status" value="2"/>
</dbReference>
<evidence type="ECO:0000256" key="7">
    <source>
        <dbReference type="ARBA" id="ARBA00023157"/>
    </source>
</evidence>
<evidence type="ECO:0000256" key="10">
    <source>
        <dbReference type="ARBA" id="ARBA00023319"/>
    </source>
</evidence>
<feature type="domain" description="Ig-like" evidence="11">
    <location>
        <begin position="111"/>
        <end position="204"/>
    </location>
</feature>
<dbReference type="GO" id="GO:0042130">
    <property type="term" value="P:negative regulation of T cell proliferation"/>
    <property type="evidence" value="ECO:0007669"/>
    <property type="project" value="TreeGrafter"/>
</dbReference>
<keyword evidence="9" id="KW-0325">Glycoprotein</keyword>
<dbReference type="Pfam" id="PF08205">
    <property type="entry name" value="C2-set_2"/>
    <property type="match status" value="2"/>
</dbReference>
<dbReference type="Proteomes" id="UP000289886">
    <property type="component" value="Unassembled WGS sequence"/>
</dbReference>
<dbReference type="AlphaFoldDB" id="A0A662YVG9"/>
<keyword evidence="4" id="KW-0732">Signal</keyword>
<reference evidence="12 13" key="1">
    <citation type="submission" date="2019-01" db="EMBL/GenBank/DDBJ databases">
        <title>Draft Genome and Complete Hox-Cluster Characterization of the Sterlet Sturgeon (Acipenser ruthenus).</title>
        <authorList>
            <person name="Wei Q."/>
        </authorList>
    </citation>
    <scope>NUCLEOTIDE SEQUENCE [LARGE SCALE GENOMIC DNA]</scope>
    <source>
        <strain evidence="12">WHYD16114868_AA</strain>
        <tissue evidence="12">Blood</tissue>
    </source>
</reference>
<evidence type="ECO:0000256" key="3">
    <source>
        <dbReference type="ARBA" id="ARBA00022692"/>
    </source>
</evidence>
<comment type="subcellular location">
    <subcellularLocation>
        <location evidence="1">Cell membrane</location>
        <topology evidence="1">Single-pass type I membrane protein</topology>
    </subcellularLocation>
</comment>
<evidence type="ECO:0000256" key="5">
    <source>
        <dbReference type="ARBA" id="ARBA00022989"/>
    </source>
</evidence>
<dbReference type="PANTHER" id="PTHR25466">
    <property type="entry name" value="T-LYMPHOCYTE ACTIVATION ANTIGEN"/>
    <property type="match status" value="1"/>
</dbReference>
<gene>
    <name evidence="12" type="ORF">EOD39_8868</name>
</gene>
<dbReference type="InterPro" id="IPR013783">
    <property type="entry name" value="Ig-like_fold"/>
</dbReference>
<dbReference type="GO" id="GO:0031295">
    <property type="term" value="P:T cell costimulation"/>
    <property type="evidence" value="ECO:0007669"/>
    <property type="project" value="TreeGrafter"/>
</dbReference>
<keyword evidence="10" id="KW-0393">Immunoglobulin domain</keyword>